<accession>A0A3N1CWH7</accession>
<comment type="caution">
    <text evidence="2">The sequence shown here is derived from an EMBL/GenBank/DDBJ whole genome shotgun (WGS) entry which is preliminary data.</text>
</comment>
<protein>
    <submittedName>
        <fullName evidence="2">Uncharacterized protein</fullName>
    </submittedName>
</protein>
<name>A0A3N1CWH7_9ACTN</name>
<sequence length="323" mass="33649">MAPHPKRRRRKPNHTTRHSPSAAAGRPPRTRTHGYGRPHPAVAARRTPPASATCACPRHGSTRSTDAGGEQRPRRRRRVPSRTTCHGDSASADPPLRSRTLRSGRSTVAHAVDGSPTSAASTRPQRGTAPTPTRPGKRRLRGDLACRVGRRVGGSAGTGRPPGTRIHGSGRSAGARAVNGFSASASACGRWVWAGAGAGVSSVTSGASGSWYIGLLVYRAPGISGIVHLADEAAVTGVGRWAPGGWAVPRACGGCAAVCRWARPEGVLAGGGRAAGRGRWWNGHGVSRVVRRRVASLAARVVREAGVQAVRAAMGVRVWWRSA</sequence>
<keyword evidence="3" id="KW-1185">Reference proteome</keyword>
<dbReference type="Proteomes" id="UP000272400">
    <property type="component" value="Unassembled WGS sequence"/>
</dbReference>
<dbReference type="EMBL" id="RJKE01000001">
    <property type="protein sequence ID" value="ROO85068.1"/>
    <property type="molecule type" value="Genomic_DNA"/>
</dbReference>
<evidence type="ECO:0000313" key="3">
    <source>
        <dbReference type="Proteomes" id="UP000272400"/>
    </source>
</evidence>
<reference evidence="2 3" key="1">
    <citation type="submission" date="2018-11" db="EMBL/GenBank/DDBJ databases">
        <title>Sequencing the genomes of 1000 actinobacteria strains.</title>
        <authorList>
            <person name="Klenk H.-P."/>
        </authorList>
    </citation>
    <scope>NUCLEOTIDE SEQUENCE [LARGE SCALE GENOMIC DNA]</scope>
    <source>
        <strain evidence="2 3">DSM 44254</strain>
    </source>
</reference>
<evidence type="ECO:0000256" key="1">
    <source>
        <dbReference type="SAM" id="MobiDB-lite"/>
    </source>
</evidence>
<evidence type="ECO:0000313" key="2">
    <source>
        <dbReference type="EMBL" id="ROO85068.1"/>
    </source>
</evidence>
<feature type="compositionally biased region" description="Low complexity" evidence="1">
    <location>
        <begin position="97"/>
        <end position="107"/>
    </location>
</feature>
<proteinExistence type="predicted"/>
<organism evidence="2 3">
    <name type="scientific">Actinocorallia herbida</name>
    <dbReference type="NCBI Taxonomy" id="58109"/>
    <lineage>
        <taxon>Bacteria</taxon>
        <taxon>Bacillati</taxon>
        <taxon>Actinomycetota</taxon>
        <taxon>Actinomycetes</taxon>
        <taxon>Streptosporangiales</taxon>
        <taxon>Thermomonosporaceae</taxon>
        <taxon>Actinocorallia</taxon>
    </lineage>
</organism>
<feature type="region of interest" description="Disordered" evidence="1">
    <location>
        <begin position="1"/>
        <end position="171"/>
    </location>
</feature>
<feature type="compositionally biased region" description="Basic residues" evidence="1">
    <location>
        <begin position="1"/>
        <end position="17"/>
    </location>
</feature>
<dbReference type="AlphaFoldDB" id="A0A3N1CWH7"/>
<feature type="compositionally biased region" description="Polar residues" evidence="1">
    <location>
        <begin position="115"/>
        <end position="131"/>
    </location>
</feature>
<gene>
    <name evidence="2" type="ORF">EDD29_2603</name>
</gene>